<feature type="transmembrane region" description="Helical" evidence="8">
    <location>
        <begin position="210"/>
        <end position="231"/>
    </location>
</feature>
<feature type="transmembrane region" description="Helical" evidence="8">
    <location>
        <begin position="79"/>
        <end position="100"/>
    </location>
</feature>
<accession>A0A2W5RXF7</accession>
<comment type="caution">
    <text evidence="9">The sequence shown here is derived from an EMBL/GenBank/DDBJ whole genome shotgun (WGS) entry which is preliminary data.</text>
</comment>
<dbReference type="Pfam" id="PF03591">
    <property type="entry name" value="AzlC"/>
    <property type="match status" value="1"/>
</dbReference>
<proteinExistence type="inferred from homology"/>
<feature type="transmembrane region" description="Helical" evidence="8">
    <location>
        <begin position="51"/>
        <end position="73"/>
    </location>
</feature>
<gene>
    <name evidence="9" type="ORF">DI563_10360</name>
</gene>
<dbReference type="EMBL" id="QFPP01000099">
    <property type="protein sequence ID" value="PZQ75157.1"/>
    <property type="molecule type" value="Genomic_DNA"/>
</dbReference>
<keyword evidence="3" id="KW-0813">Transport</keyword>
<protein>
    <submittedName>
        <fullName evidence="9">Branched-chain amino acid ABC transporter permease</fullName>
    </submittedName>
</protein>
<sequence length="241" mass="25816">MTLLGTRSLRSLVTHPGFAEGVRAIAGPALGTVALGLVTGVAMARSGLPMGAVLAMSLLVFASASQLACLPMILAGAPLWVIVLTALMLNVRFVVFSAHWRRYFGLLPRPQRLGLAYLAGDPVYVRFMQRYPRRSPDQLAYFLGLALFNWAAWQVASLAGIFLADVVPANWDLRFIGVLALLGLAMPMIADRPSWLVAAVAGTIGWMGQGWPFGLQVIAAIAAAMAAGHWAERRRPQIAAP</sequence>
<evidence type="ECO:0000256" key="7">
    <source>
        <dbReference type="ARBA" id="ARBA00023136"/>
    </source>
</evidence>
<evidence type="ECO:0000256" key="4">
    <source>
        <dbReference type="ARBA" id="ARBA00022475"/>
    </source>
</evidence>
<feature type="transmembrane region" description="Helical" evidence="8">
    <location>
        <begin position="171"/>
        <end position="190"/>
    </location>
</feature>
<evidence type="ECO:0000256" key="3">
    <source>
        <dbReference type="ARBA" id="ARBA00022448"/>
    </source>
</evidence>
<dbReference type="AlphaFoldDB" id="A0A2W5RXF7"/>
<comment type="similarity">
    <text evidence="2">Belongs to the AzlC family.</text>
</comment>
<evidence type="ECO:0000313" key="10">
    <source>
        <dbReference type="Proteomes" id="UP000249135"/>
    </source>
</evidence>
<dbReference type="PANTHER" id="PTHR34979:SF1">
    <property type="entry name" value="INNER MEMBRANE PROTEIN YGAZ"/>
    <property type="match status" value="1"/>
</dbReference>
<evidence type="ECO:0000313" key="9">
    <source>
        <dbReference type="EMBL" id="PZQ75157.1"/>
    </source>
</evidence>
<evidence type="ECO:0000256" key="6">
    <source>
        <dbReference type="ARBA" id="ARBA00022989"/>
    </source>
</evidence>
<name>A0A2W5RXF7_VARPD</name>
<organism evidence="9 10">
    <name type="scientific">Variovorax paradoxus</name>
    <dbReference type="NCBI Taxonomy" id="34073"/>
    <lineage>
        <taxon>Bacteria</taxon>
        <taxon>Pseudomonadati</taxon>
        <taxon>Pseudomonadota</taxon>
        <taxon>Betaproteobacteria</taxon>
        <taxon>Burkholderiales</taxon>
        <taxon>Comamonadaceae</taxon>
        <taxon>Variovorax</taxon>
    </lineage>
</organism>
<evidence type="ECO:0000256" key="2">
    <source>
        <dbReference type="ARBA" id="ARBA00010735"/>
    </source>
</evidence>
<feature type="transmembrane region" description="Helical" evidence="8">
    <location>
        <begin position="141"/>
        <end position="164"/>
    </location>
</feature>
<reference evidence="9 10" key="1">
    <citation type="submission" date="2017-08" db="EMBL/GenBank/DDBJ databases">
        <title>Infants hospitalized years apart are colonized by the same room-sourced microbial strains.</title>
        <authorList>
            <person name="Brooks B."/>
            <person name="Olm M.R."/>
            <person name="Firek B.A."/>
            <person name="Baker R."/>
            <person name="Thomas B.C."/>
            <person name="Morowitz M.J."/>
            <person name="Banfield J.F."/>
        </authorList>
    </citation>
    <scope>NUCLEOTIDE SEQUENCE [LARGE SCALE GENOMIC DNA]</scope>
    <source>
        <strain evidence="9">S2_005_003_R2_41</strain>
    </source>
</reference>
<dbReference type="GO" id="GO:0005886">
    <property type="term" value="C:plasma membrane"/>
    <property type="evidence" value="ECO:0007669"/>
    <property type="project" value="UniProtKB-SubCell"/>
</dbReference>
<comment type="subcellular location">
    <subcellularLocation>
        <location evidence="1">Cell membrane</location>
        <topology evidence="1">Multi-pass membrane protein</topology>
    </subcellularLocation>
</comment>
<evidence type="ECO:0000256" key="8">
    <source>
        <dbReference type="SAM" id="Phobius"/>
    </source>
</evidence>
<evidence type="ECO:0000256" key="1">
    <source>
        <dbReference type="ARBA" id="ARBA00004651"/>
    </source>
</evidence>
<keyword evidence="6 8" id="KW-1133">Transmembrane helix</keyword>
<evidence type="ECO:0000256" key="5">
    <source>
        <dbReference type="ARBA" id="ARBA00022692"/>
    </source>
</evidence>
<dbReference type="PANTHER" id="PTHR34979">
    <property type="entry name" value="INNER MEMBRANE PROTEIN YGAZ"/>
    <property type="match status" value="1"/>
</dbReference>
<dbReference type="InterPro" id="IPR011606">
    <property type="entry name" value="Brnchd-chn_aa_trnsp_permease"/>
</dbReference>
<keyword evidence="4" id="KW-1003">Cell membrane</keyword>
<dbReference type="Proteomes" id="UP000249135">
    <property type="component" value="Unassembled WGS sequence"/>
</dbReference>
<feature type="transmembrane region" description="Helical" evidence="8">
    <location>
        <begin position="25"/>
        <end position="44"/>
    </location>
</feature>
<dbReference type="GO" id="GO:1903785">
    <property type="term" value="P:L-valine transmembrane transport"/>
    <property type="evidence" value="ECO:0007669"/>
    <property type="project" value="TreeGrafter"/>
</dbReference>
<keyword evidence="5 8" id="KW-0812">Transmembrane</keyword>
<keyword evidence="7 8" id="KW-0472">Membrane</keyword>